<dbReference type="OrthoDB" id="47532at2"/>
<organism evidence="2 3">
    <name type="scientific">Cytophaga hutchinsonii (strain ATCC 33406 / DSM 1761 / CIP 103989 / NBRC 15051 / NCIMB 9469 / D465)</name>
    <dbReference type="NCBI Taxonomy" id="269798"/>
    <lineage>
        <taxon>Bacteria</taxon>
        <taxon>Pseudomonadati</taxon>
        <taxon>Bacteroidota</taxon>
        <taxon>Cytophagia</taxon>
        <taxon>Cytophagales</taxon>
        <taxon>Cytophagaceae</taxon>
        <taxon>Cytophaga</taxon>
    </lineage>
</organism>
<keyword evidence="1" id="KW-0732">Signal</keyword>
<evidence type="ECO:0000313" key="2">
    <source>
        <dbReference type="EMBL" id="ABG57540.1"/>
    </source>
</evidence>
<name>A0A6N4SMN8_CYTH3</name>
<dbReference type="AlphaFoldDB" id="A0A6N4SMN8"/>
<dbReference type="RefSeq" id="WP_011583656.1">
    <property type="nucleotide sequence ID" value="NC_008255.1"/>
</dbReference>
<dbReference type="KEGG" id="chu:CHU_0248"/>
<dbReference type="EMBL" id="CP000383">
    <property type="protein sequence ID" value="ABG57540.1"/>
    <property type="molecule type" value="Genomic_DNA"/>
</dbReference>
<evidence type="ECO:0000313" key="3">
    <source>
        <dbReference type="Proteomes" id="UP000001822"/>
    </source>
</evidence>
<gene>
    <name evidence="2" type="ordered locus">CHU_0248</name>
</gene>
<feature type="chain" id="PRO_5027064186" description="Outer membrane protein beta-barrel domain-containing protein" evidence="1">
    <location>
        <begin position="20"/>
        <end position="240"/>
    </location>
</feature>
<protein>
    <recommendedName>
        <fullName evidence="4">Outer membrane protein beta-barrel domain-containing protein</fullName>
    </recommendedName>
</protein>
<feature type="signal peptide" evidence="1">
    <location>
        <begin position="1"/>
        <end position="19"/>
    </location>
</feature>
<evidence type="ECO:0000256" key="1">
    <source>
        <dbReference type="SAM" id="SignalP"/>
    </source>
</evidence>
<sequence>MKKVLFITALLFAGLASQAQIDSARFMHSIGFGYQYTQFDGLSNQMQNTYGNNYNLDAGAFTMNFACNSIYKRFMFGGEFGGLRRKVNNDDSMSSTVSQGFGYFNFGYLIIDKPGCMVYPFVGIGGVYSGLVLKNKTASDWTDPDFVIKADERGNFSSVGASINAGLSFKKICNHTHEGKQLQLGLDLGVHITPGKRDWIYKGSDEKVESFGTAENIGYYARFTIGGLMTRVFDRSEYMR</sequence>
<evidence type="ECO:0008006" key="4">
    <source>
        <dbReference type="Google" id="ProtNLM"/>
    </source>
</evidence>
<reference evidence="2 3" key="1">
    <citation type="journal article" date="2007" name="Appl. Environ. Microbiol.">
        <title>Genome sequence of the cellulolytic gliding bacterium Cytophaga hutchinsonii.</title>
        <authorList>
            <person name="Xie G."/>
            <person name="Bruce D.C."/>
            <person name="Challacombe J.F."/>
            <person name="Chertkov O."/>
            <person name="Detter J.C."/>
            <person name="Gilna P."/>
            <person name="Han C.S."/>
            <person name="Lucas S."/>
            <person name="Misra M."/>
            <person name="Myers G.L."/>
            <person name="Richardson P."/>
            <person name="Tapia R."/>
            <person name="Thayer N."/>
            <person name="Thompson L.S."/>
            <person name="Brettin T.S."/>
            <person name="Henrissat B."/>
            <person name="Wilson D.B."/>
            <person name="McBride M.J."/>
        </authorList>
    </citation>
    <scope>NUCLEOTIDE SEQUENCE [LARGE SCALE GENOMIC DNA]</scope>
    <source>
        <strain evidence="3">ATCC 33406 / DSM 1761 / CIP 103989 / NBRC 15051 / NCIMB 9469 / D465</strain>
    </source>
</reference>
<accession>A0A6N4SMN8</accession>
<keyword evidence="3" id="KW-1185">Reference proteome</keyword>
<dbReference type="Proteomes" id="UP000001822">
    <property type="component" value="Chromosome"/>
</dbReference>
<proteinExistence type="predicted"/>